<gene>
    <name evidence="8" type="ORF">PPRIM_AZ9-3.1.T1520021</name>
</gene>
<dbReference type="EMBL" id="CAJJDM010000157">
    <property type="protein sequence ID" value="CAD8112547.1"/>
    <property type="molecule type" value="Genomic_DNA"/>
</dbReference>
<evidence type="ECO:0000256" key="5">
    <source>
        <dbReference type="ARBA" id="ARBA00023136"/>
    </source>
</evidence>
<dbReference type="Proteomes" id="UP000688137">
    <property type="component" value="Unassembled WGS sequence"/>
</dbReference>
<comment type="subcellular location">
    <subcellularLocation>
        <location evidence="1">Membrane</location>
        <topology evidence="1">Peripheral membrane protein</topology>
    </subcellularLocation>
</comment>
<reference evidence="8" key="1">
    <citation type="submission" date="2021-01" db="EMBL/GenBank/DDBJ databases">
        <authorList>
            <consortium name="Genoscope - CEA"/>
            <person name="William W."/>
        </authorList>
    </citation>
    <scope>NUCLEOTIDE SEQUENCE</scope>
</reference>
<dbReference type="AlphaFoldDB" id="A0A8S1QC14"/>
<dbReference type="Pfam" id="PF10601">
    <property type="entry name" value="zf-LITAF-like"/>
    <property type="match status" value="1"/>
</dbReference>
<dbReference type="PANTHER" id="PTHR23292:SF6">
    <property type="entry name" value="FI16602P1-RELATED"/>
    <property type="match status" value="1"/>
</dbReference>
<comment type="similarity">
    <text evidence="2">Belongs to the CDIP1/LITAF family.</text>
</comment>
<dbReference type="InterPro" id="IPR037519">
    <property type="entry name" value="LITAF_fam"/>
</dbReference>
<evidence type="ECO:0000256" key="4">
    <source>
        <dbReference type="ARBA" id="ARBA00022833"/>
    </source>
</evidence>
<proteinExistence type="inferred from homology"/>
<dbReference type="PROSITE" id="PS51837">
    <property type="entry name" value="LITAF"/>
    <property type="match status" value="1"/>
</dbReference>
<keyword evidence="3" id="KW-0479">Metal-binding</keyword>
<evidence type="ECO:0000256" key="1">
    <source>
        <dbReference type="ARBA" id="ARBA00004170"/>
    </source>
</evidence>
<protein>
    <recommendedName>
        <fullName evidence="7">LITAF domain-containing protein</fullName>
    </recommendedName>
</protein>
<keyword evidence="4" id="KW-0862">Zinc</keyword>
<keyword evidence="9" id="KW-1185">Reference proteome</keyword>
<evidence type="ECO:0000313" key="8">
    <source>
        <dbReference type="EMBL" id="CAD8112547.1"/>
    </source>
</evidence>
<organism evidence="8 9">
    <name type="scientific">Paramecium primaurelia</name>
    <dbReference type="NCBI Taxonomy" id="5886"/>
    <lineage>
        <taxon>Eukaryota</taxon>
        <taxon>Sar</taxon>
        <taxon>Alveolata</taxon>
        <taxon>Ciliophora</taxon>
        <taxon>Intramacronucleata</taxon>
        <taxon>Oligohymenophorea</taxon>
        <taxon>Peniculida</taxon>
        <taxon>Parameciidae</taxon>
        <taxon>Paramecium</taxon>
    </lineage>
</organism>
<accession>A0A8S1QC14</accession>
<feature type="transmembrane region" description="Helical" evidence="6">
    <location>
        <begin position="101"/>
        <end position="124"/>
    </location>
</feature>
<dbReference type="SMART" id="SM00714">
    <property type="entry name" value="LITAF"/>
    <property type="match status" value="1"/>
</dbReference>
<evidence type="ECO:0000256" key="3">
    <source>
        <dbReference type="ARBA" id="ARBA00022723"/>
    </source>
</evidence>
<dbReference type="InterPro" id="IPR006629">
    <property type="entry name" value="LITAF"/>
</dbReference>
<name>A0A8S1QC14_PARPR</name>
<keyword evidence="6" id="KW-0812">Transmembrane</keyword>
<dbReference type="GO" id="GO:0016020">
    <property type="term" value="C:membrane"/>
    <property type="evidence" value="ECO:0007669"/>
    <property type="project" value="UniProtKB-SubCell"/>
</dbReference>
<evidence type="ECO:0000259" key="7">
    <source>
        <dbReference type="PROSITE" id="PS51837"/>
    </source>
</evidence>
<comment type="caution">
    <text evidence="8">The sequence shown here is derived from an EMBL/GenBank/DDBJ whole genome shotgun (WGS) entry which is preliminary data.</text>
</comment>
<dbReference type="GO" id="GO:0008270">
    <property type="term" value="F:zinc ion binding"/>
    <property type="evidence" value="ECO:0007669"/>
    <property type="project" value="TreeGrafter"/>
</dbReference>
<keyword evidence="5 6" id="KW-0472">Membrane</keyword>
<dbReference type="OMA" id="ACLPCYM"/>
<dbReference type="PANTHER" id="PTHR23292">
    <property type="entry name" value="LIPOPOLYSACCHARIDE-INDUCED TUMOR NECROSIS FACTOR-ALPHA FACTOR"/>
    <property type="match status" value="1"/>
</dbReference>
<evidence type="ECO:0000256" key="6">
    <source>
        <dbReference type="SAM" id="Phobius"/>
    </source>
</evidence>
<sequence>MAHQDLSKSPGDEIFQHLERNTNIYLQTQNQHIQSQNNCDNQIPQLITQIIPQITSLRQIKLVNSLVQTGDGQIYSVKLICQNCKKQIQTKLHRRVGKGTFMVSCLLLLCSFGILCLACLPCYMDDCKDIIHICPDCQHPNGSTPYQFFE</sequence>
<feature type="domain" description="LITAF" evidence="7">
    <location>
        <begin position="61"/>
        <end position="146"/>
    </location>
</feature>
<evidence type="ECO:0000256" key="2">
    <source>
        <dbReference type="ARBA" id="ARBA00005975"/>
    </source>
</evidence>
<keyword evidence="6" id="KW-1133">Transmembrane helix</keyword>
<evidence type="ECO:0000313" key="9">
    <source>
        <dbReference type="Proteomes" id="UP000688137"/>
    </source>
</evidence>